<comment type="caution">
    <text evidence="2">The sequence shown here is derived from an EMBL/GenBank/DDBJ whole genome shotgun (WGS) entry which is preliminary data.</text>
</comment>
<accession>A0A4R2TPA7</accession>
<dbReference type="EMBL" id="SLYC01000006">
    <property type="protein sequence ID" value="TCQ04666.1"/>
    <property type="molecule type" value="Genomic_DNA"/>
</dbReference>
<dbReference type="SUPFAM" id="SSF52141">
    <property type="entry name" value="Uracil-DNA glycosylase-like"/>
    <property type="match status" value="1"/>
</dbReference>
<reference evidence="2 3" key="1">
    <citation type="submission" date="2019-03" db="EMBL/GenBank/DDBJ databases">
        <title>Genomic Encyclopedia of Type Strains, Phase IV (KMG-IV): sequencing the most valuable type-strain genomes for metagenomic binning, comparative biology and taxonomic classification.</title>
        <authorList>
            <person name="Goeker M."/>
        </authorList>
    </citation>
    <scope>NUCLEOTIDE SEQUENCE [LARGE SCALE GENOMIC DNA]</scope>
    <source>
        <strain evidence="2 3">DSM 100013</strain>
    </source>
</reference>
<feature type="domain" description="Uracil-DNA glycosylase-like" evidence="1">
    <location>
        <begin position="8"/>
        <end position="163"/>
    </location>
</feature>
<keyword evidence="3" id="KW-1185">Reference proteome</keyword>
<organism evidence="2 3">
    <name type="scientific">Serpentinicella alkaliphila</name>
    <dbReference type="NCBI Taxonomy" id="1734049"/>
    <lineage>
        <taxon>Bacteria</taxon>
        <taxon>Bacillati</taxon>
        <taxon>Bacillota</taxon>
        <taxon>Clostridia</taxon>
        <taxon>Peptostreptococcales</taxon>
        <taxon>Natronincolaceae</taxon>
        <taxon>Serpentinicella</taxon>
    </lineage>
</organism>
<dbReference type="SMART" id="SM00987">
    <property type="entry name" value="UreE_C"/>
    <property type="match status" value="1"/>
</dbReference>
<dbReference type="Pfam" id="PF03167">
    <property type="entry name" value="UDG"/>
    <property type="match status" value="1"/>
</dbReference>
<dbReference type="InterPro" id="IPR005122">
    <property type="entry name" value="Uracil-DNA_glycosylase-like"/>
</dbReference>
<gene>
    <name evidence="2" type="ORF">EDD79_100670</name>
</gene>
<dbReference type="OrthoDB" id="9799921at2"/>
<dbReference type="InterPro" id="IPR026353">
    <property type="entry name" value="Hypoxan-DNA_Glyclase"/>
</dbReference>
<dbReference type="Gene3D" id="3.40.470.10">
    <property type="entry name" value="Uracil-DNA glycosylase-like domain"/>
    <property type="match status" value="1"/>
</dbReference>
<proteinExistence type="predicted"/>
<dbReference type="CDD" id="cd10032">
    <property type="entry name" value="UDG-F6_HDG"/>
    <property type="match status" value="1"/>
</dbReference>
<dbReference type="RefSeq" id="WP_132847800.1">
    <property type="nucleotide sequence ID" value="NZ_CP058648.1"/>
</dbReference>
<sequence>MDKLKSFEPLINKESKVLILGSMPGVMSLDKQQYYGNPRNHFWKIIYSLFNEIEDEHYEQKKAFLMKKGIALWDVINTCFREGSLDSNIKKEEVNEVESLLEYYPNIRFIGFNGTKAYSTLKKHIGIQFLNKVEYKQLPSTSPIPGRNIKSFDDKLHEWSIILNYL</sequence>
<evidence type="ECO:0000313" key="3">
    <source>
        <dbReference type="Proteomes" id="UP000295504"/>
    </source>
</evidence>
<evidence type="ECO:0000313" key="2">
    <source>
        <dbReference type="EMBL" id="TCQ04666.1"/>
    </source>
</evidence>
<evidence type="ECO:0000259" key="1">
    <source>
        <dbReference type="SMART" id="SM00986"/>
    </source>
</evidence>
<protein>
    <submittedName>
        <fullName evidence="2">G/U mismatch-specific uracil-DNA glycosylase</fullName>
    </submittedName>
</protein>
<dbReference type="Proteomes" id="UP000295504">
    <property type="component" value="Unassembled WGS sequence"/>
</dbReference>
<dbReference type="SMART" id="SM00986">
    <property type="entry name" value="UDG"/>
    <property type="match status" value="1"/>
</dbReference>
<dbReference type="AlphaFoldDB" id="A0A4R2TPA7"/>
<dbReference type="InterPro" id="IPR036895">
    <property type="entry name" value="Uracil-DNA_glycosylase-like_sf"/>
</dbReference>
<dbReference type="NCBIfam" id="TIGR04274">
    <property type="entry name" value="hypoxanDNAglyco"/>
    <property type="match status" value="1"/>
</dbReference>
<name>A0A4R2TPA7_9FIRM</name>